<gene>
    <name evidence="2" type="ORF">AC529_18480</name>
</gene>
<reference evidence="3" key="1">
    <citation type="journal article" date="2017" name="Acta Aliment.">
        <title>Plant polysaccharide degrading enzyme system of Thermpbifida cellulosilytica TB100 revealed by de novo genome project data.</title>
        <authorList>
            <person name="Toth A."/>
            <person name="Baka E."/>
            <person name="Luzics S."/>
            <person name="Bata-Vidacs I."/>
            <person name="Nagy I."/>
            <person name="Balint B."/>
            <person name="Herceg R."/>
            <person name="Olasz F."/>
            <person name="Wilk T."/>
            <person name="Nagy T."/>
            <person name="Kriszt B."/>
            <person name="Nagy I."/>
            <person name="Kukolya J."/>
        </authorList>
    </citation>
    <scope>NUCLEOTIDE SEQUENCE [LARGE SCALE GENOMIC DNA]</scope>
    <source>
        <strain evidence="3">TB100</strain>
    </source>
</reference>
<dbReference type="RefSeq" id="WP_068754147.1">
    <property type="nucleotide sequence ID" value="NZ_KQ950180.1"/>
</dbReference>
<keyword evidence="1" id="KW-0812">Transmembrane</keyword>
<dbReference type="OrthoDB" id="4808449at2"/>
<accession>A0A147KD97</accession>
<dbReference type="STRING" id="665004.AC529_18480"/>
<dbReference type="InterPro" id="IPR025671">
    <property type="entry name" value="HXXEE"/>
</dbReference>
<feature type="transmembrane region" description="Helical" evidence="1">
    <location>
        <begin position="155"/>
        <end position="177"/>
    </location>
</feature>
<name>A0A147KD97_THECS</name>
<sequence length="193" mass="20676">MSEENSAGEARVPAAATWGLFVAWALHDAEELVTMAHWSRRARPRLEKALPWVPSAVWDRMDVSQEHVNLSLGLMGCVVAAAAAEGARTNGRSPFYQAVLTGFGLHTVSHVASAVVTRGYTPGVVTAPLVAAPFTLWARQRLRRAGVPEAQTGPAAALLFLPLVAGVHGAAGALLAARDRWRRRSRTGRSRRG</sequence>
<dbReference type="PATRIC" id="fig|665004.4.peg.1255"/>
<evidence type="ECO:0000313" key="3">
    <source>
        <dbReference type="Proteomes" id="UP000074382"/>
    </source>
</evidence>
<evidence type="ECO:0000313" key="2">
    <source>
        <dbReference type="EMBL" id="KUP95271.1"/>
    </source>
</evidence>
<organism evidence="2 3">
    <name type="scientific">Thermobifida cellulosilytica TB100</name>
    <dbReference type="NCBI Taxonomy" id="665004"/>
    <lineage>
        <taxon>Bacteria</taxon>
        <taxon>Bacillati</taxon>
        <taxon>Actinomycetota</taxon>
        <taxon>Actinomycetes</taxon>
        <taxon>Streptosporangiales</taxon>
        <taxon>Nocardiopsidaceae</taxon>
        <taxon>Thermobifida</taxon>
    </lineage>
</organism>
<keyword evidence="1" id="KW-1133">Transmembrane helix</keyword>
<protein>
    <recommendedName>
        <fullName evidence="4">HXXEE domain-containing protein</fullName>
    </recommendedName>
</protein>
<comment type="caution">
    <text evidence="2">The sequence shown here is derived from an EMBL/GenBank/DDBJ whole genome shotgun (WGS) entry which is preliminary data.</text>
</comment>
<dbReference type="AlphaFoldDB" id="A0A147KD97"/>
<dbReference type="Pfam" id="PF13787">
    <property type="entry name" value="HXXEE"/>
    <property type="match status" value="1"/>
</dbReference>
<proteinExistence type="predicted"/>
<evidence type="ECO:0000256" key="1">
    <source>
        <dbReference type="SAM" id="Phobius"/>
    </source>
</evidence>
<dbReference type="Proteomes" id="UP000074382">
    <property type="component" value="Unassembled WGS sequence"/>
</dbReference>
<dbReference type="EMBL" id="LGEM01000136">
    <property type="protein sequence ID" value="KUP95271.1"/>
    <property type="molecule type" value="Genomic_DNA"/>
</dbReference>
<keyword evidence="3" id="KW-1185">Reference proteome</keyword>
<keyword evidence="1" id="KW-0472">Membrane</keyword>
<evidence type="ECO:0008006" key="4">
    <source>
        <dbReference type="Google" id="ProtNLM"/>
    </source>
</evidence>